<evidence type="ECO:0000256" key="1">
    <source>
        <dbReference type="SAM" id="Phobius"/>
    </source>
</evidence>
<proteinExistence type="predicted"/>
<dbReference type="SUPFAM" id="SSF103481">
    <property type="entry name" value="Multidrug resistance efflux transporter EmrE"/>
    <property type="match status" value="1"/>
</dbReference>
<feature type="domain" description="EamA" evidence="2">
    <location>
        <begin position="5"/>
        <end position="141"/>
    </location>
</feature>
<protein>
    <recommendedName>
        <fullName evidence="2">EamA domain-containing protein</fullName>
    </recommendedName>
</protein>
<dbReference type="GO" id="GO:0016020">
    <property type="term" value="C:membrane"/>
    <property type="evidence" value="ECO:0007669"/>
    <property type="project" value="InterPro"/>
</dbReference>
<feature type="transmembrane region" description="Helical" evidence="1">
    <location>
        <begin position="64"/>
        <end position="85"/>
    </location>
</feature>
<dbReference type="InterPro" id="IPR037185">
    <property type="entry name" value="EmrE-like"/>
</dbReference>
<reference evidence="3" key="1">
    <citation type="journal article" date="2020" name="Nature">
        <title>Giant virus diversity and host interactions through global metagenomics.</title>
        <authorList>
            <person name="Schulz F."/>
            <person name="Roux S."/>
            <person name="Paez-Espino D."/>
            <person name="Jungbluth S."/>
            <person name="Walsh D.A."/>
            <person name="Denef V.J."/>
            <person name="McMahon K.D."/>
            <person name="Konstantinidis K.T."/>
            <person name="Eloe-Fadrosh E.A."/>
            <person name="Kyrpides N.C."/>
            <person name="Woyke T."/>
        </authorList>
    </citation>
    <scope>NUCLEOTIDE SEQUENCE</scope>
    <source>
        <strain evidence="3">GVMAG-M-3300023174-131</strain>
    </source>
</reference>
<keyword evidence="1" id="KW-0472">Membrane</keyword>
<dbReference type="InterPro" id="IPR000620">
    <property type="entry name" value="EamA_dom"/>
</dbReference>
<feature type="transmembrane region" description="Helical" evidence="1">
    <location>
        <begin position="97"/>
        <end position="118"/>
    </location>
</feature>
<feature type="transmembrane region" description="Helical" evidence="1">
    <location>
        <begin position="32"/>
        <end position="52"/>
    </location>
</feature>
<name>A0A6C0D9S7_9ZZZZ</name>
<dbReference type="AlphaFoldDB" id="A0A6C0D9S7"/>
<organism evidence="3">
    <name type="scientific">viral metagenome</name>
    <dbReference type="NCBI Taxonomy" id="1070528"/>
    <lineage>
        <taxon>unclassified sequences</taxon>
        <taxon>metagenomes</taxon>
        <taxon>organismal metagenomes</taxon>
    </lineage>
</organism>
<keyword evidence="1" id="KW-1133">Transmembrane helix</keyword>
<evidence type="ECO:0000259" key="2">
    <source>
        <dbReference type="Pfam" id="PF00892"/>
    </source>
</evidence>
<dbReference type="EMBL" id="MN739563">
    <property type="protein sequence ID" value="QHT13110.1"/>
    <property type="molecule type" value="Genomic_DNA"/>
</dbReference>
<keyword evidence="1" id="KW-0812">Transmembrane</keyword>
<dbReference type="Pfam" id="PF00892">
    <property type="entry name" value="EamA"/>
    <property type="match status" value="1"/>
</dbReference>
<sequence length="144" mass="16674">MNNLIILFTLLKSLKPFMRKYVTTTLNIQEFLLVNNIFVTMIVGCIFGYNYFYGKETYSNIKNLTYYQIGSIILFSLLTIFSTFIFSKLEKDNNTTITNISIKLFSNILFLIIGFTLFNENITEKQMIGLLFCGIGIYLTSNKN</sequence>
<evidence type="ECO:0000313" key="3">
    <source>
        <dbReference type="EMBL" id="QHT13110.1"/>
    </source>
</evidence>
<accession>A0A6C0D9S7</accession>